<comment type="pathway">
    <text evidence="4">Protein modification; protein ubiquitination.</text>
</comment>
<accession>A0A8X8WEZ8</accession>
<dbReference type="Gene3D" id="1.25.40.10">
    <property type="entry name" value="Tetratricopeptide repeat domain"/>
    <property type="match status" value="5"/>
</dbReference>
<dbReference type="Pfam" id="PF13041">
    <property type="entry name" value="PPR_2"/>
    <property type="match status" value="3"/>
</dbReference>
<comment type="catalytic activity">
    <reaction evidence="1">
        <text>S-ubiquitinyl-[E2 ubiquitin-conjugating enzyme]-L-cysteine + [acceptor protein]-L-lysine = [E2 ubiquitin-conjugating enzyme]-L-cysteine + N(6)-ubiquitinyl-[acceptor protein]-L-lysine.</text>
        <dbReference type="EC" id="2.3.2.27"/>
    </reaction>
</comment>
<dbReference type="InterPro" id="IPR011990">
    <property type="entry name" value="TPR-like_helical_dom_sf"/>
</dbReference>
<evidence type="ECO:0000256" key="4">
    <source>
        <dbReference type="ARBA" id="ARBA00004906"/>
    </source>
</evidence>
<keyword evidence="8" id="KW-0677">Repeat</keyword>
<dbReference type="SUPFAM" id="SSF81901">
    <property type="entry name" value="HCP-like"/>
    <property type="match status" value="2"/>
</dbReference>
<feature type="repeat" description="PPR" evidence="9">
    <location>
        <begin position="518"/>
        <end position="552"/>
    </location>
</feature>
<dbReference type="Gene3D" id="1.25.10.10">
    <property type="entry name" value="Leucine-rich Repeat Variant"/>
    <property type="match status" value="3"/>
</dbReference>
<sequence length="1850" mass="206798">MFVQFQYSDASCLRIFSSTKTNPPNVGISVTPPSQKPSDAVKERQKLQCPGGVRLLKKNGFFRERIERKGGVFDGRNGIPQKEEEISELPARNSVTGDAKNRVFRKEKVNCSENVVEGMQTKCSTKWGRYGGSIPAMLDALERISDLDEALKAWEATLTNKERSILLKEQSGWERAMEIFEWFKRKGCYEVNVIHYNIMLRLLGKARQWSEVESLWDEMAKSGVDPINSTYGTLIDVYCKGGRRDVAMRWLELMKKRRMEPDEVTVGIVVQMYKKAGDFAAAEDFFKKWSQGNSSIEGRKWKRKTDANVGSYTYNTLIDTYGKAGKLKEASKTFEEMVQKGLSPNTVTFNTMIHMYGNNGQLDEVASLMGRMENAKCFPDTRTYNILISLHAKYNDIESAARYWKKMKAASLEPDPVSYRTLLYAYAIRHMVNEAEELVLEMDERGLEIDEFTQSSLTRMYIEAGLLDESWLWFQRFHRGGGMTSECYSANIDAYGQRGYVSLAEKVFDCCVQVQKLTVLEFNVMIKAYGIGGKLEQACTLFDSMGKHGLVADLCGYNSLVQMLASADMPETAIVYLRRMQEAGLVIDCVPYCAVISSYAKLGRVDMAVELYEEMISHNVKPDIIIYGVLINAFADTGSVDEATNYVRTMANQGLSMNPVICKSLIKLYTKVGYLREAEEMCRTLQSLEVGGLDVYSLKCMIDLYSERSMVAEAEKIFKRLEQIGEANEFTHAMMLSMYKRNGRFVEAFWIARKMRELGLMTELLTYNLVLGFYASDGRYKEAVATFREMLESRVMPDESTFKSLGIILLKCGVPKSALEKLEQTRKRDVLAEYAMILAVLSNQIIKISQAAKDAVFEKESFRVLAKHLLDIEPVLKELQSQQLNDSPRCKAGAGVARDQRQECPRLSRKDVTREIVDSLAALSLANVEVLSGISVVTSKYYTAGEFSLKEEEVKTGKERVLGMYKAVEAFLIQNPDAYISQAAKDVVFDKESFRVLAKHLLDIEPVLKELQSQQLNDSPVARQALESLETNDVTREIGDSLAALSLANVEVLSGIFDQVHRLQHEMQRAEFEASHARLQIVDKLNQGISDQAFDKEFANDMLREIARAVGVPVEPSEISRELAGFKREKEEAENRKERAEVFFLEQVSNQYMQRVKVIERYDPREEYIEPFKAFYCCITRCVMADLVSLCTGTACEKLALEAWFQRGEKSDPETGEVLQDFSWRPDIQLRQSIQEWRELNYRLKIRSCKAMIASNKEDCVVEALDRMKDLVAENSINKDWISIGGLTEGVIALLESRITEAARKKVLVTLKDIIEGHARNKAIIIEKGGIEKIVLQASLRVKNGSKLAGEIILLKLCEEDGNIIKAARVNWFRPLIDKVVQELDDEKIKLLGEEGVIPPLLEMATGGVESKEVSLHALVKLSTFRGNKHLICGGGSISLVVKLLSSPHILPAVTARYGGQLELKSVTANLLAIQHNLNSLDSIRRPALRALVGICQSEAGLVKSAVVSCSGISVVLALLDDSNQEIRELAINLVFLFSQHEPEGVVEYLLKPRRLEALVGFLENSEKGDMQRAAAGLLANLPKSETSLTEKLIELGGLKAIIQIIRSGTGEAKENALSALFRFTDPTNLKSQRVVVELDAFPPLTGLLRAGSVTASARAAALLGDLSMRTPELSDLHIKKHGWFWSCLPRAHAATCPAHGGSCSVSTAFCLLEGGALPDLVQVVQDKVHATAYEAIQTLSTLVQEDSPQRGAAVLHEYGAIGPTMEVLRWGSESLKTEALILLEKVFVSTEMVDLYSAMARAPLGQLASHSLCDERLLQRKAVKVLLLIERYSRSSTTSLVSTTAPVTD</sequence>
<feature type="repeat" description="PPR" evidence="9">
    <location>
        <begin position="310"/>
        <end position="344"/>
    </location>
</feature>
<dbReference type="InterPro" id="IPR000225">
    <property type="entry name" value="Armadillo"/>
</dbReference>
<dbReference type="InterPro" id="IPR013083">
    <property type="entry name" value="Znf_RING/FYVE/PHD"/>
</dbReference>
<dbReference type="Proteomes" id="UP000298416">
    <property type="component" value="Unassembled WGS sequence"/>
</dbReference>
<name>A0A8X8WEZ8_SALSN</name>
<dbReference type="InterPro" id="IPR023393">
    <property type="entry name" value="START-like_dom_sf"/>
</dbReference>
<dbReference type="InterPro" id="IPR052608">
    <property type="entry name" value="U-box_domain_protein"/>
</dbReference>
<dbReference type="InterPro" id="IPR011989">
    <property type="entry name" value="ARM-like"/>
</dbReference>
<gene>
    <name evidence="11" type="ORF">SASPL_147340</name>
</gene>
<keyword evidence="7" id="KW-0808">Transferase</keyword>
<dbReference type="PANTHER" id="PTHR45958">
    <property type="entry name" value="RING-TYPE E3 UBIQUITIN TRANSFERASE"/>
    <property type="match status" value="1"/>
</dbReference>
<dbReference type="Gene3D" id="3.30.530.20">
    <property type="match status" value="1"/>
</dbReference>
<feature type="repeat" description="PPR" evidence="9">
    <location>
        <begin position="380"/>
        <end position="414"/>
    </location>
</feature>
<comment type="caution">
    <text evidence="11">The sequence shown here is derived from an EMBL/GenBank/DDBJ whole genome shotgun (WGS) entry which is preliminary data.</text>
</comment>
<dbReference type="InterPro" id="IPR003613">
    <property type="entry name" value="Ubox_domain"/>
</dbReference>
<feature type="repeat" description="PPR" evidence="9">
    <location>
        <begin position="227"/>
        <end position="261"/>
    </location>
</feature>
<evidence type="ECO:0000256" key="8">
    <source>
        <dbReference type="ARBA" id="ARBA00022737"/>
    </source>
</evidence>
<evidence type="ECO:0000256" key="9">
    <source>
        <dbReference type="PROSITE-ProRule" id="PRU00708"/>
    </source>
</evidence>
<dbReference type="GO" id="GO:0016567">
    <property type="term" value="P:protein ubiquitination"/>
    <property type="evidence" value="ECO:0007669"/>
    <property type="project" value="InterPro"/>
</dbReference>
<organism evidence="11">
    <name type="scientific">Salvia splendens</name>
    <name type="common">Scarlet sage</name>
    <dbReference type="NCBI Taxonomy" id="180675"/>
    <lineage>
        <taxon>Eukaryota</taxon>
        <taxon>Viridiplantae</taxon>
        <taxon>Streptophyta</taxon>
        <taxon>Embryophyta</taxon>
        <taxon>Tracheophyta</taxon>
        <taxon>Spermatophyta</taxon>
        <taxon>Magnoliopsida</taxon>
        <taxon>eudicotyledons</taxon>
        <taxon>Gunneridae</taxon>
        <taxon>Pentapetalae</taxon>
        <taxon>asterids</taxon>
        <taxon>lamiids</taxon>
        <taxon>Lamiales</taxon>
        <taxon>Lamiaceae</taxon>
        <taxon>Nepetoideae</taxon>
        <taxon>Mentheae</taxon>
        <taxon>Salviinae</taxon>
        <taxon>Salvia</taxon>
        <taxon>Salvia subgen. Calosphace</taxon>
        <taxon>core Calosphace</taxon>
    </lineage>
</organism>
<evidence type="ECO:0000313" key="11">
    <source>
        <dbReference type="EMBL" id="KAG6393109.1"/>
    </source>
</evidence>
<feature type="domain" description="U-box" evidence="10">
    <location>
        <begin position="1170"/>
        <end position="1244"/>
    </location>
</feature>
<evidence type="ECO:0000256" key="6">
    <source>
        <dbReference type="ARBA" id="ARBA00020768"/>
    </source>
</evidence>
<comment type="subcellular location">
    <subcellularLocation>
        <location evidence="2">Cytoplasm</location>
        <location evidence="2">Myofibril</location>
        <location evidence="2">Sarcomere</location>
        <location evidence="2">A band</location>
    </subcellularLocation>
    <subcellularLocation>
        <location evidence="3">Cytoplasm</location>
        <location evidence="3">Myofibril</location>
        <location evidence="3">Sarcomere</location>
        <location evidence="3">Z line</location>
    </subcellularLocation>
</comment>
<dbReference type="InterPro" id="IPR057027">
    <property type="entry name" value="TPR_mt"/>
</dbReference>
<dbReference type="Pfam" id="PF01535">
    <property type="entry name" value="PPR"/>
    <property type="match status" value="6"/>
</dbReference>
<reference evidence="11" key="1">
    <citation type="submission" date="2018-01" db="EMBL/GenBank/DDBJ databases">
        <authorList>
            <person name="Mao J.F."/>
        </authorList>
    </citation>
    <scope>NUCLEOTIDE SEQUENCE</scope>
    <source>
        <strain evidence="11">Huo1</strain>
        <tissue evidence="11">Leaf</tissue>
    </source>
</reference>
<dbReference type="NCBIfam" id="TIGR00756">
    <property type="entry name" value="PPR"/>
    <property type="match status" value="10"/>
</dbReference>
<dbReference type="Pfam" id="PF23276">
    <property type="entry name" value="TPR_24"/>
    <property type="match status" value="1"/>
</dbReference>
<protein>
    <recommendedName>
        <fullName evidence="6">Protein unc-45 homolog B</fullName>
        <ecNumber evidence="5">2.3.2.27</ecNumber>
    </recommendedName>
</protein>
<evidence type="ECO:0000259" key="10">
    <source>
        <dbReference type="PROSITE" id="PS51698"/>
    </source>
</evidence>
<dbReference type="Gene3D" id="3.30.40.10">
    <property type="entry name" value="Zinc/RING finger domain, C3HC4 (zinc finger)"/>
    <property type="match status" value="1"/>
</dbReference>
<dbReference type="GO" id="GO:0061630">
    <property type="term" value="F:ubiquitin protein ligase activity"/>
    <property type="evidence" value="ECO:0007669"/>
    <property type="project" value="UniProtKB-EC"/>
</dbReference>
<dbReference type="EC" id="2.3.2.27" evidence="5"/>
<reference evidence="11" key="2">
    <citation type="submission" date="2020-08" db="EMBL/GenBank/DDBJ databases">
        <title>Plant Genome Project.</title>
        <authorList>
            <person name="Zhang R.-G."/>
        </authorList>
    </citation>
    <scope>NUCLEOTIDE SEQUENCE</scope>
    <source>
        <strain evidence="11">Huo1</strain>
        <tissue evidence="11">Leaf</tissue>
    </source>
</reference>
<dbReference type="PROSITE" id="PS51375">
    <property type="entry name" value="PPR"/>
    <property type="match status" value="12"/>
</dbReference>
<proteinExistence type="predicted"/>
<dbReference type="SUPFAM" id="SSF57850">
    <property type="entry name" value="RING/U-box"/>
    <property type="match status" value="1"/>
</dbReference>
<dbReference type="PROSITE" id="PS51698">
    <property type="entry name" value="U_BOX"/>
    <property type="match status" value="1"/>
</dbReference>
<dbReference type="SMART" id="SM00185">
    <property type="entry name" value="ARM"/>
    <property type="match status" value="5"/>
</dbReference>
<feature type="repeat" description="PPR" evidence="9">
    <location>
        <begin position="192"/>
        <end position="226"/>
    </location>
</feature>
<feature type="repeat" description="PPR" evidence="9">
    <location>
        <begin position="763"/>
        <end position="797"/>
    </location>
</feature>
<dbReference type="SUPFAM" id="SSF48371">
    <property type="entry name" value="ARM repeat"/>
    <property type="match status" value="2"/>
</dbReference>
<evidence type="ECO:0000256" key="2">
    <source>
        <dbReference type="ARBA" id="ARBA00004161"/>
    </source>
</evidence>
<feature type="repeat" description="PPR" evidence="9">
    <location>
        <begin position="623"/>
        <end position="657"/>
    </location>
</feature>
<feature type="repeat" description="PPR" evidence="9">
    <location>
        <begin position="345"/>
        <end position="379"/>
    </location>
</feature>
<dbReference type="Pfam" id="PF04564">
    <property type="entry name" value="U-box"/>
    <property type="match status" value="1"/>
</dbReference>
<feature type="repeat" description="PPR" evidence="9">
    <location>
        <begin position="728"/>
        <end position="762"/>
    </location>
</feature>
<keyword evidence="12" id="KW-1185">Reference proteome</keyword>
<dbReference type="InterPro" id="IPR002885">
    <property type="entry name" value="PPR_rpt"/>
</dbReference>
<dbReference type="EMBL" id="PNBA02000018">
    <property type="protein sequence ID" value="KAG6393109.1"/>
    <property type="molecule type" value="Genomic_DNA"/>
</dbReference>
<dbReference type="SMART" id="SM00504">
    <property type="entry name" value="Ubox"/>
    <property type="match status" value="1"/>
</dbReference>
<evidence type="ECO:0000256" key="5">
    <source>
        <dbReference type="ARBA" id="ARBA00012483"/>
    </source>
</evidence>
<evidence type="ECO:0000313" key="12">
    <source>
        <dbReference type="Proteomes" id="UP000298416"/>
    </source>
</evidence>
<evidence type="ECO:0000256" key="3">
    <source>
        <dbReference type="ARBA" id="ARBA00004216"/>
    </source>
</evidence>
<feature type="repeat" description="PPR" evidence="9">
    <location>
        <begin position="553"/>
        <end position="587"/>
    </location>
</feature>
<evidence type="ECO:0000256" key="7">
    <source>
        <dbReference type="ARBA" id="ARBA00022679"/>
    </source>
</evidence>
<evidence type="ECO:0000256" key="1">
    <source>
        <dbReference type="ARBA" id="ARBA00000900"/>
    </source>
</evidence>
<dbReference type="PANTHER" id="PTHR45958:SF15">
    <property type="entry name" value="RING-TYPE E3 UBIQUITIN TRANSFERASE"/>
    <property type="match status" value="1"/>
</dbReference>
<feature type="repeat" description="PPR" evidence="9">
    <location>
        <begin position="588"/>
        <end position="622"/>
    </location>
</feature>
<dbReference type="InterPro" id="IPR016024">
    <property type="entry name" value="ARM-type_fold"/>
</dbReference>
<feature type="repeat" description="PPR" evidence="9">
    <location>
        <begin position="415"/>
        <end position="449"/>
    </location>
</feature>